<reference evidence="1" key="1">
    <citation type="journal article" date="2015" name="Nature">
        <title>Complex archaea that bridge the gap between prokaryotes and eukaryotes.</title>
        <authorList>
            <person name="Spang A."/>
            <person name="Saw J.H."/>
            <person name="Jorgensen S.L."/>
            <person name="Zaremba-Niedzwiedzka K."/>
            <person name="Martijn J."/>
            <person name="Lind A.E."/>
            <person name="van Eijk R."/>
            <person name="Schleper C."/>
            <person name="Guy L."/>
            <person name="Ettema T.J."/>
        </authorList>
    </citation>
    <scope>NUCLEOTIDE SEQUENCE</scope>
</reference>
<gene>
    <name evidence="1" type="ORF">LCGC14_2434870</name>
</gene>
<comment type="caution">
    <text evidence="1">The sequence shown here is derived from an EMBL/GenBank/DDBJ whole genome shotgun (WGS) entry which is preliminary data.</text>
</comment>
<dbReference type="EMBL" id="LAZR01037329">
    <property type="protein sequence ID" value="KKL22495.1"/>
    <property type="molecule type" value="Genomic_DNA"/>
</dbReference>
<accession>A0A0F9BKY2</accession>
<sequence>MKKTKPSKKYPLIEKKTFKDRVEFRIKVKRKYPKFVEKNKNYVEYLSRMVQYGNVGSFEPYVWIAHKPNFIERFCGFTFNYNVGFQETKCRNFLNKYLQEKSLPKIEEFR</sequence>
<name>A0A0F9BKY2_9ZZZZ</name>
<dbReference type="AlphaFoldDB" id="A0A0F9BKY2"/>
<protein>
    <submittedName>
        <fullName evidence="1">Uncharacterized protein</fullName>
    </submittedName>
</protein>
<proteinExistence type="predicted"/>
<evidence type="ECO:0000313" key="1">
    <source>
        <dbReference type="EMBL" id="KKL22495.1"/>
    </source>
</evidence>
<organism evidence="1">
    <name type="scientific">marine sediment metagenome</name>
    <dbReference type="NCBI Taxonomy" id="412755"/>
    <lineage>
        <taxon>unclassified sequences</taxon>
        <taxon>metagenomes</taxon>
        <taxon>ecological metagenomes</taxon>
    </lineage>
</organism>